<dbReference type="GO" id="GO:0097361">
    <property type="term" value="C:cytosolic [4Fe-4S] assembly targeting complex"/>
    <property type="evidence" value="ECO:0007669"/>
    <property type="project" value="UniProtKB-UniRule"/>
</dbReference>
<sequence>MDQNAVNRYIIGSGDDNAEIIQAFAESVENDKARLVDLVQFLGDYLVEDEGETRAKATLCLVETLCALSKEKLTKQQVNVIVGFLCDRLTDEDCLKEVAIGLKAVVKMKAFSVLTNLDTILDSLNENVVMKRHVQNTRYEVFLLLEELQGMAKGSQKFISTYVNLTSGEKDPRNLLVSFQISYRILSGMDISNHVEDMFDVTFCYFPITFEPPKNDPYGITSNDLKTALRKSISANSLFASDVFPGLIEKLNSSSESVKIDALESTTACIENFSTQSIVENWQEIWDDVKYEILHGSEDEVPEYAMKVLSSLGTKLSSGNEVSSYVEAVKKESHEKLQDPQSKFAVPAGKLCACVASSSREAFHSLSTFVCNELLMKDSPNIAAQRGILQILCELMKSSKQVPNEGKGNLLLDYKDQLIDLFSKSLMGSAQSEVSLKQLAVRGIAILCSLSDLVDHSEVGLLVQYLGTAVLEEENEDLTSGALLVLRSISRDYPDVIRNGTFPAFFAQLPDDETESQQTVSQSPKRSIDFILSSLASLSASRPVFESLCIRLLSKLDVVVKSPSCTYRYPLAIISTLLAVIQKLSDDDESFAVADYAYKILFPLFTEAIKAEKTAPFRHDAVINAIGELSSLLISRSTTLHEQLMNDLFDVFVFGKSSDISSSALPLLTQTSDPSNLYQLFLMALAPISRDLALPSPPIELMEIFTATLNQTHNVFERAGYLRLLTLLGNKWVTNVDEINSRWNMPLNMTDDSMRQVEEHLSAIEVQAYVAKGLILKNHQTGISMVQNVIDVLPDDAIGGNAGKVFGVFAYDDSTLSKENGLVVRLLYKQRLFSFIVPKLIDGFKAGKNKAHYLTALSGVLRYMPSKIIIPVLPTFLPLLLESLTLPNSKVQEAAIDTILATLIDSSDMLQQHIDTIIPKLLQATLAKSTSVRVSAIKCLSALPQTISGPALEPFRKLIIHSLQTTLGDPKRDVRREAVNCRQLYFEM</sequence>
<proteinExistence type="inferred from homology"/>
<dbReference type="InterPro" id="IPR029240">
    <property type="entry name" value="MMS19_N"/>
</dbReference>
<organism evidence="8 9">
    <name type="scientific">Trichomonascus ciferrii</name>
    <dbReference type="NCBI Taxonomy" id="44093"/>
    <lineage>
        <taxon>Eukaryota</taxon>
        <taxon>Fungi</taxon>
        <taxon>Dikarya</taxon>
        <taxon>Ascomycota</taxon>
        <taxon>Saccharomycotina</taxon>
        <taxon>Dipodascomycetes</taxon>
        <taxon>Dipodascales</taxon>
        <taxon>Trichomonascaceae</taxon>
        <taxon>Trichomonascus</taxon>
        <taxon>Trichomonascus ciferrii complex</taxon>
    </lineage>
</organism>
<evidence type="ECO:0000313" key="9">
    <source>
        <dbReference type="Proteomes" id="UP000761534"/>
    </source>
</evidence>
<dbReference type="Gene3D" id="1.25.10.10">
    <property type="entry name" value="Leucine-rich Repeat Variant"/>
    <property type="match status" value="2"/>
</dbReference>
<evidence type="ECO:0000256" key="1">
    <source>
        <dbReference type="ARBA" id="ARBA00004123"/>
    </source>
</evidence>
<comment type="function">
    <text evidence="5">Key component of the cytosolic iron-sulfur protein assembly (CIA) complex, a multiprotein complex that mediates the incorporation of iron-sulfur cluster into apoproteins specifically involved in DNA metabolism and genomic integrity. In the CIA complex, MMS19 acts as an adapter between early-acting CIA components and a subset of cellular target iron-sulfur proteins.</text>
</comment>
<keyword evidence="5" id="KW-0234">DNA repair</keyword>
<accession>A0A642V584</accession>
<evidence type="ECO:0000256" key="2">
    <source>
        <dbReference type="ARBA" id="ARBA00009340"/>
    </source>
</evidence>
<gene>
    <name evidence="8" type="ORF">TRICI_002985</name>
</gene>
<name>A0A642V584_9ASCO</name>
<keyword evidence="9" id="KW-1185">Reference proteome</keyword>
<evidence type="ECO:0000313" key="8">
    <source>
        <dbReference type="EMBL" id="KAA8914088.1"/>
    </source>
</evidence>
<feature type="domain" description="MMS19 C-terminal" evidence="6">
    <location>
        <begin position="531"/>
        <end position="944"/>
    </location>
</feature>
<dbReference type="PANTHER" id="PTHR12891:SF0">
    <property type="entry name" value="MMS19 NUCLEOTIDE EXCISION REPAIR PROTEIN HOMOLOG"/>
    <property type="match status" value="1"/>
</dbReference>
<dbReference type="InterPro" id="IPR039920">
    <property type="entry name" value="MMS19"/>
</dbReference>
<comment type="similarity">
    <text evidence="2 5">Belongs to the MET18/MMS19 family.</text>
</comment>
<dbReference type="GO" id="GO:0006281">
    <property type="term" value="P:DNA repair"/>
    <property type="evidence" value="ECO:0007669"/>
    <property type="project" value="UniProtKB-UniRule"/>
</dbReference>
<dbReference type="GO" id="GO:0016226">
    <property type="term" value="P:iron-sulfur cluster assembly"/>
    <property type="evidence" value="ECO:0007669"/>
    <property type="project" value="UniProtKB-UniRule"/>
</dbReference>
<dbReference type="GO" id="GO:0051604">
    <property type="term" value="P:protein maturation"/>
    <property type="evidence" value="ECO:0007669"/>
    <property type="project" value="UniProtKB-UniRule"/>
</dbReference>
<keyword evidence="4 5" id="KW-0539">Nucleus</keyword>
<dbReference type="AlphaFoldDB" id="A0A642V584"/>
<evidence type="ECO:0000256" key="5">
    <source>
        <dbReference type="RuleBase" id="RU367072"/>
    </source>
</evidence>
<feature type="domain" description="MMS19 N-terminal" evidence="7">
    <location>
        <begin position="39"/>
        <end position="295"/>
    </location>
</feature>
<evidence type="ECO:0000256" key="4">
    <source>
        <dbReference type="ARBA" id="ARBA00023242"/>
    </source>
</evidence>
<dbReference type="InterPro" id="IPR011989">
    <property type="entry name" value="ARM-like"/>
</dbReference>
<dbReference type="Proteomes" id="UP000761534">
    <property type="component" value="Unassembled WGS sequence"/>
</dbReference>
<keyword evidence="5" id="KW-0227">DNA damage</keyword>
<dbReference type="OrthoDB" id="342900at2759"/>
<comment type="caution">
    <text evidence="8">The sequence shown here is derived from an EMBL/GenBank/DDBJ whole genome shotgun (WGS) entry which is preliminary data.</text>
</comment>
<dbReference type="Pfam" id="PF12460">
    <property type="entry name" value="MMS19_C"/>
    <property type="match status" value="1"/>
</dbReference>
<dbReference type="GO" id="GO:0005634">
    <property type="term" value="C:nucleus"/>
    <property type="evidence" value="ECO:0007669"/>
    <property type="project" value="UniProtKB-SubCell"/>
</dbReference>
<comment type="subcellular location">
    <subcellularLocation>
        <location evidence="1 5">Nucleus</location>
    </subcellularLocation>
</comment>
<dbReference type="Pfam" id="PF14500">
    <property type="entry name" value="MMS19_N"/>
    <property type="match status" value="1"/>
</dbReference>
<reference evidence="8" key="1">
    <citation type="journal article" date="2019" name="G3 (Bethesda)">
        <title>Genome Assemblies of Two Rare Opportunistic Yeast Pathogens: Diutina rugosa (syn. Candida rugosa) and Trichomonascus ciferrii (syn. Candida ciferrii).</title>
        <authorList>
            <person name="Mixao V."/>
            <person name="Saus E."/>
            <person name="Hansen A.P."/>
            <person name="Lass-Florl C."/>
            <person name="Gabaldon T."/>
        </authorList>
    </citation>
    <scope>NUCLEOTIDE SEQUENCE</scope>
    <source>
        <strain evidence="8">CBS 4856</strain>
    </source>
</reference>
<dbReference type="PANTHER" id="PTHR12891">
    <property type="entry name" value="DNA REPAIR/TRANSCRIPTION PROTEIN MET18/MMS19"/>
    <property type="match status" value="1"/>
</dbReference>
<dbReference type="EMBL" id="SWFS01000209">
    <property type="protein sequence ID" value="KAA8914088.1"/>
    <property type="molecule type" value="Genomic_DNA"/>
</dbReference>
<dbReference type="InterPro" id="IPR016024">
    <property type="entry name" value="ARM-type_fold"/>
</dbReference>
<evidence type="ECO:0000259" key="6">
    <source>
        <dbReference type="Pfam" id="PF12460"/>
    </source>
</evidence>
<dbReference type="SUPFAM" id="SSF48371">
    <property type="entry name" value="ARM repeat"/>
    <property type="match status" value="1"/>
</dbReference>
<keyword evidence="3" id="KW-0677">Repeat</keyword>
<evidence type="ECO:0000256" key="3">
    <source>
        <dbReference type="ARBA" id="ARBA00022737"/>
    </source>
</evidence>
<evidence type="ECO:0000259" key="7">
    <source>
        <dbReference type="Pfam" id="PF14500"/>
    </source>
</evidence>
<protein>
    <recommendedName>
        <fullName evidence="5">MMS19 nucleotide excision repair protein</fullName>
    </recommendedName>
</protein>
<dbReference type="VEuPathDB" id="FungiDB:TRICI_002985"/>
<dbReference type="InterPro" id="IPR024687">
    <property type="entry name" value="MMS19_C"/>
</dbReference>